<sequence length="148" mass="16502">MGSSNELSPSAEEVMERPSLMAEILVRESERSGGQAPETDDPGIIHYYRLYQGTLIPLYYGENICGRNLHAVEEEYGLDRILGYLLETDGKICFFSMHQGEEPVILEQGMTISCADLELKVLQIELPQKGIGTEKTVSGKRGRRTHGI</sequence>
<dbReference type="Proteomes" id="UP000886890">
    <property type="component" value="Unassembled WGS sequence"/>
</dbReference>
<reference evidence="1" key="2">
    <citation type="submission" date="2021-04" db="EMBL/GenBank/DDBJ databases">
        <authorList>
            <person name="Gilroy R."/>
        </authorList>
    </citation>
    <scope>NUCLEOTIDE SEQUENCE</scope>
    <source>
        <strain evidence="1">CHK183-1962</strain>
    </source>
</reference>
<organism evidence="1 2">
    <name type="scientific">Candidatus Fusicatenibacter merdavium</name>
    <dbReference type="NCBI Taxonomy" id="2838600"/>
    <lineage>
        <taxon>Bacteria</taxon>
        <taxon>Bacillati</taxon>
        <taxon>Bacillota</taxon>
        <taxon>Clostridia</taxon>
        <taxon>Lachnospirales</taxon>
        <taxon>Lachnospiraceae</taxon>
        <taxon>Fusicatenibacter</taxon>
    </lineage>
</organism>
<dbReference type="EMBL" id="DXEK01000042">
    <property type="protein sequence ID" value="HIX76456.1"/>
    <property type="molecule type" value="Genomic_DNA"/>
</dbReference>
<reference evidence="1" key="1">
    <citation type="journal article" date="2021" name="PeerJ">
        <title>Extensive microbial diversity within the chicken gut microbiome revealed by metagenomics and culture.</title>
        <authorList>
            <person name="Gilroy R."/>
            <person name="Ravi A."/>
            <person name="Getino M."/>
            <person name="Pursley I."/>
            <person name="Horton D.L."/>
            <person name="Alikhan N.F."/>
            <person name="Baker D."/>
            <person name="Gharbi K."/>
            <person name="Hall N."/>
            <person name="Watson M."/>
            <person name="Adriaenssens E.M."/>
            <person name="Foster-Nyarko E."/>
            <person name="Jarju S."/>
            <person name="Secka A."/>
            <person name="Antonio M."/>
            <person name="Oren A."/>
            <person name="Chaudhuri R.R."/>
            <person name="La Ragione R."/>
            <person name="Hildebrand F."/>
            <person name="Pallen M.J."/>
        </authorList>
    </citation>
    <scope>NUCLEOTIDE SEQUENCE</scope>
    <source>
        <strain evidence="1">CHK183-1962</strain>
    </source>
</reference>
<protein>
    <submittedName>
        <fullName evidence="1">Uncharacterized protein</fullName>
    </submittedName>
</protein>
<proteinExistence type="predicted"/>
<name>A0A9D1XC93_9FIRM</name>
<evidence type="ECO:0000313" key="2">
    <source>
        <dbReference type="Proteomes" id="UP000886890"/>
    </source>
</evidence>
<evidence type="ECO:0000313" key="1">
    <source>
        <dbReference type="EMBL" id="HIX76456.1"/>
    </source>
</evidence>
<gene>
    <name evidence="1" type="ORF">H9734_02505</name>
</gene>
<comment type="caution">
    <text evidence="1">The sequence shown here is derived from an EMBL/GenBank/DDBJ whole genome shotgun (WGS) entry which is preliminary data.</text>
</comment>
<accession>A0A9D1XC93</accession>
<dbReference type="AlphaFoldDB" id="A0A9D1XC93"/>